<dbReference type="PANTHER" id="PTHR35008:SF4">
    <property type="entry name" value="BLL4482 PROTEIN"/>
    <property type="match status" value="1"/>
</dbReference>
<dbReference type="Proteomes" id="UP000510822">
    <property type="component" value="Chromosome"/>
</dbReference>
<dbReference type="GO" id="GO:0046872">
    <property type="term" value="F:metal ion binding"/>
    <property type="evidence" value="ECO:0007669"/>
    <property type="project" value="UniProtKB-KW"/>
</dbReference>
<dbReference type="InterPro" id="IPR009056">
    <property type="entry name" value="Cyt_c-like_dom"/>
</dbReference>
<dbReference type="SUPFAM" id="SSF46626">
    <property type="entry name" value="Cytochrome c"/>
    <property type="match status" value="1"/>
</dbReference>
<keyword evidence="3 4" id="KW-0408">Iron</keyword>
<dbReference type="EMBL" id="CP058952">
    <property type="protein sequence ID" value="QLI82139.1"/>
    <property type="molecule type" value="Genomic_DNA"/>
</dbReference>
<organism evidence="7 8">
    <name type="scientific">Chitinibacter fontanus</name>
    <dbReference type="NCBI Taxonomy" id="1737446"/>
    <lineage>
        <taxon>Bacteria</taxon>
        <taxon>Pseudomonadati</taxon>
        <taxon>Pseudomonadota</taxon>
        <taxon>Betaproteobacteria</taxon>
        <taxon>Neisseriales</taxon>
        <taxon>Chitinibacteraceae</taxon>
        <taxon>Chitinibacter</taxon>
    </lineage>
</organism>
<evidence type="ECO:0000256" key="1">
    <source>
        <dbReference type="ARBA" id="ARBA00022617"/>
    </source>
</evidence>
<evidence type="ECO:0000313" key="7">
    <source>
        <dbReference type="EMBL" id="QLI82139.1"/>
    </source>
</evidence>
<reference evidence="7 8" key="1">
    <citation type="journal article" date="2016" name="Int. J. Syst. Evol. Microbiol.">
        <title>Chitinibacter fontanus sp. nov., isolated from a spring.</title>
        <authorList>
            <person name="Sheu S.Y."/>
            <person name="Li Y.S."/>
            <person name="Young C.C."/>
            <person name="Chen W.M."/>
        </authorList>
    </citation>
    <scope>NUCLEOTIDE SEQUENCE [LARGE SCALE GENOMIC DNA]</scope>
    <source>
        <strain evidence="7 8">STM-7</strain>
    </source>
</reference>
<evidence type="ECO:0000256" key="5">
    <source>
        <dbReference type="SAM" id="SignalP"/>
    </source>
</evidence>
<evidence type="ECO:0000256" key="2">
    <source>
        <dbReference type="ARBA" id="ARBA00022723"/>
    </source>
</evidence>
<dbReference type="InterPro" id="IPR051459">
    <property type="entry name" value="Cytochrome_c-type_DH"/>
</dbReference>
<dbReference type="PANTHER" id="PTHR35008">
    <property type="entry name" value="BLL4482 PROTEIN-RELATED"/>
    <property type="match status" value="1"/>
</dbReference>
<dbReference type="Pfam" id="PF00034">
    <property type="entry name" value="Cytochrom_C"/>
    <property type="match status" value="1"/>
</dbReference>
<keyword evidence="5" id="KW-0732">Signal</keyword>
<evidence type="ECO:0000259" key="6">
    <source>
        <dbReference type="PROSITE" id="PS51007"/>
    </source>
</evidence>
<dbReference type="PROSITE" id="PS51007">
    <property type="entry name" value="CYTC"/>
    <property type="match status" value="1"/>
</dbReference>
<keyword evidence="1 4" id="KW-0349">Heme</keyword>
<feature type="domain" description="Cytochrome c" evidence="6">
    <location>
        <begin position="19"/>
        <end position="108"/>
    </location>
</feature>
<dbReference type="GO" id="GO:0020037">
    <property type="term" value="F:heme binding"/>
    <property type="evidence" value="ECO:0007669"/>
    <property type="project" value="InterPro"/>
</dbReference>
<keyword evidence="2 4" id="KW-0479">Metal-binding</keyword>
<sequence length="127" mass="13530">MRFSICLLLSLIAATAFANELEAGKTVFQQTCASCHMVDGAGLPGAFPPLKQSDYFKKAQAAAVVKILEHGLTGEVTVNGQKFNSAMPPQNLSDQEMSDVLNYVSVALNGGKAAFKPEQVKKLRAAK</sequence>
<evidence type="ECO:0000256" key="3">
    <source>
        <dbReference type="ARBA" id="ARBA00023004"/>
    </source>
</evidence>
<evidence type="ECO:0000313" key="8">
    <source>
        <dbReference type="Proteomes" id="UP000510822"/>
    </source>
</evidence>
<gene>
    <name evidence="7" type="ORF">HZU75_11720</name>
</gene>
<dbReference type="AlphaFoldDB" id="A0A7D5VAF4"/>
<keyword evidence="8" id="KW-1185">Reference proteome</keyword>
<feature type="chain" id="PRO_5028895163" evidence="5">
    <location>
        <begin position="19"/>
        <end position="127"/>
    </location>
</feature>
<dbReference type="GO" id="GO:0009055">
    <property type="term" value="F:electron transfer activity"/>
    <property type="evidence" value="ECO:0007669"/>
    <property type="project" value="InterPro"/>
</dbReference>
<dbReference type="KEGG" id="cfon:HZU75_11720"/>
<protein>
    <submittedName>
        <fullName evidence="7">Cytochrome c</fullName>
    </submittedName>
</protein>
<accession>A0A7D5VAF4</accession>
<proteinExistence type="predicted"/>
<dbReference type="Gene3D" id="1.10.760.10">
    <property type="entry name" value="Cytochrome c-like domain"/>
    <property type="match status" value="1"/>
</dbReference>
<feature type="signal peptide" evidence="5">
    <location>
        <begin position="1"/>
        <end position="18"/>
    </location>
</feature>
<dbReference type="InterPro" id="IPR036909">
    <property type="entry name" value="Cyt_c-like_dom_sf"/>
</dbReference>
<dbReference type="RefSeq" id="WP_180306222.1">
    <property type="nucleotide sequence ID" value="NZ_CP058952.1"/>
</dbReference>
<name>A0A7D5VAF4_9NEIS</name>
<evidence type="ECO:0000256" key="4">
    <source>
        <dbReference type="PROSITE-ProRule" id="PRU00433"/>
    </source>
</evidence>